<gene>
    <name evidence="3" type="ORF">GCM10023203_44290</name>
</gene>
<protein>
    <recommendedName>
        <fullName evidence="2">YgjP-like metallopeptidase domain-containing protein</fullName>
    </recommendedName>
</protein>
<dbReference type="EMBL" id="BAABHQ010000014">
    <property type="protein sequence ID" value="GAA4886723.1"/>
    <property type="molecule type" value="Genomic_DNA"/>
</dbReference>
<dbReference type="CDD" id="cd07344">
    <property type="entry name" value="M48_yhfN_like"/>
    <property type="match status" value="1"/>
</dbReference>
<dbReference type="InterPro" id="IPR053136">
    <property type="entry name" value="UTP_pyrophosphatase-like"/>
</dbReference>
<feature type="region of interest" description="Disordered" evidence="1">
    <location>
        <begin position="227"/>
        <end position="254"/>
    </location>
</feature>
<sequence length="254" mass="28065">MQRGAAQAGPVGEGRDEGRGAGRDEGRDGSWEHTFFDAPAARPDPTPTLGDVADTQPEVEVRRSARRRRTVAWRREGEKVVVQIPASMSRAEERRWVDEALRRLERADTRRRPGRRAGDADLAARADRLARAHLDPIAPGGAWPRPVSVRWTKPMRTRWASCTPTDGTIRMSERLRDVPGWVLDHVLVHELVHLREPHHGPAFRAAEAAYPRSERAIGYLEGLAAGAGLPITDTDDPDGPDVESDVDPDEDPGS</sequence>
<feature type="domain" description="YgjP-like metallopeptidase" evidence="2">
    <location>
        <begin position="153"/>
        <end position="205"/>
    </location>
</feature>
<organism evidence="3 4">
    <name type="scientific">Actinomycetospora straminea</name>
    <dbReference type="NCBI Taxonomy" id="663607"/>
    <lineage>
        <taxon>Bacteria</taxon>
        <taxon>Bacillati</taxon>
        <taxon>Actinomycetota</taxon>
        <taxon>Actinomycetes</taxon>
        <taxon>Pseudonocardiales</taxon>
        <taxon>Pseudonocardiaceae</taxon>
        <taxon>Actinomycetospora</taxon>
    </lineage>
</organism>
<dbReference type="Pfam" id="PF01863">
    <property type="entry name" value="YgjP-like"/>
    <property type="match status" value="1"/>
</dbReference>
<name>A0ABP9EUT2_9PSEU</name>
<accession>A0ABP9EUT2</accession>
<dbReference type="InterPro" id="IPR002725">
    <property type="entry name" value="YgjP-like_metallopeptidase"/>
</dbReference>
<feature type="compositionally biased region" description="Basic and acidic residues" evidence="1">
    <location>
        <begin position="13"/>
        <end position="35"/>
    </location>
</feature>
<dbReference type="PANTHER" id="PTHR30399:SF1">
    <property type="entry name" value="UTP PYROPHOSPHATASE"/>
    <property type="match status" value="1"/>
</dbReference>
<reference evidence="4" key="1">
    <citation type="journal article" date="2019" name="Int. J. Syst. Evol. Microbiol.">
        <title>The Global Catalogue of Microorganisms (GCM) 10K type strain sequencing project: providing services to taxonomists for standard genome sequencing and annotation.</title>
        <authorList>
            <consortium name="The Broad Institute Genomics Platform"/>
            <consortium name="The Broad Institute Genome Sequencing Center for Infectious Disease"/>
            <person name="Wu L."/>
            <person name="Ma J."/>
        </authorList>
    </citation>
    <scope>NUCLEOTIDE SEQUENCE [LARGE SCALE GENOMIC DNA]</scope>
    <source>
        <strain evidence="4">JCM 17983</strain>
    </source>
</reference>
<dbReference type="Proteomes" id="UP001500457">
    <property type="component" value="Unassembled WGS sequence"/>
</dbReference>
<keyword evidence="4" id="KW-1185">Reference proteome</keyword>
<feature type="region of interest" description="Disordered" evidence="1">
    <location>
        <begin position="1"/>
        <end position="65"/>
    </location>
</feature>
<evidence type="ECO:0000256" key="1">
    <source>
        <dbReference type="SAM" id="MobiDB-lite"/>
    </source>
</evidence>
<dbReference type="Gene3D" id="3.30.2010.10">
    <property type="entry name" value="Metalloproteases ('zincins'), catalytic domain"/>
    <property type="match status" value="1"/>
</dbReference>
<evidence type="ECO:0000313" key="4">
    <source>
        <dbReference type="Proteomes" id="UP001500457"/>
    </source>
</evidence>
<comment type="caution">
    <text evidence="3">The sequence shown here is derived from an EMBL/GenBank/DDBJ whole genome shotgun (WGS) entry which is preliminary data.</text>
</comment>
<evidence type="ECO:0000259" key="2">
    <source>
        <dbReference type="Pfam" id="PF01863"/>
    </source>
</evidence>
<evidence type="ECO:0000313" key="3">
    <source>
        <dbReference type="EMBL" id="GAA4886723.1"/>
    </source>
</evidence>
<feature type="compositionally biased region" description="Acidic residues" evidence="1">
    <location>
        <begin position="233"/>
        <end position="254"/>
    </location>
</feature>
<proteinExistence type="predicted"/>
<dbReference type="PANTHER" id="PTHR30399">
    <property type="entry name" value="UNCHARACTERIZED PROTEIN YGJP"/>
    <property type="match status" value="1"/>
</dbReference>